<keyword evidence="2" id="KW-0964">Secreted</keyword>
<dbReference type="Pfam" id="PF04674">
    <property type="entry name" value="Phi_1"/>
    <property type="match status" value="1"/>
</dbReference>
<gene>
    <name evidence="4" type="ORF">B1A_10073</name>
</gene>
<feature type="non-terminal residue" evidence="4">
    <location>
        <position position="1"/>
    </location>
</feature>
<proteinExistence type="predicted"/>
<reference evidence="4" key="1">
    <citation type="submission" date="2013-08" db="EMBL/GenBank/DDBJ databases">
        <authorList>
            <person name="Mendez C."/>
            <person name="Richter M."/>
            <person name="Ferrer M."/>
            <person name="Sanchez J."/>
        </authorList>
    </citation>
    <scope>NUCLEOTIDE SEQUENCE</scope>
</reference>
<dbReference type="EMBL" id="AUZX01007170">
    <property type="protein sequence ID" value="EQD60598.1"/>
    <property type="molecule type" value="Genomic_DNA"/>
</dbReference>
<comment type="caution">
    <text evidence="4">The sequence shown here is derived from an EMBL/GenBank/DDBJ whole genome shotgun (WGS) entry which is preliminary data.</text>
</comment>
<evidence type="ECO:0000313" key="4">
    <source>
        <dbReference type="EMBL" id="EQD60598.1"/>
    </source>
</evidence>
<dbReference type="InterPro" id="IPR006766">
    <property type="entry name" value="EXORDIUM-like"/>
</dbReference>
<name>T1AW96_9ZZZZ</name>
<dbReference type="AlphaFoldDB" id="T1AW96"/>
<feature type="non-terminal residue" evidence="4">
    <location>
        <position position="176"/>
    </location>
</feature>
<protein>
    <submittedName>
        <fullName evidence="4">Uncharacterized protein</fullName>
    </submittedName>
</protein>
<evidence type="ECO:0000256" key="2">
    <source>
        <dbReference type="ARBA" id="ARBA00022525"/>
    </source>
</evidence>
<dbReference type="PANTHER" id="PTHR31279">
    <property type="entry name" value="PROTEIN EXORDIUM-LIKE 5"/>
    <property type="match status" value="1"/>
</dbReference>
<accession>T1AW96</accession>
<keyword evidence="3" id="KW-0732">Signal</keyword>
<evidence type="ECO:0000256" key="3">
    <source>
        <dbReference type="ARBA" id="ARBA00022729"/>
    </source>
</evidence>
<sequence>YYGPGPVMQSQRHIYLIWYGNWQGNSALTIIPQFVQSLNMSPYEWILSTYQVNNRAIMPSITFGGQTFDDYSLGQDLSDANIQTIVQDAINEGRLPLDNNGIYFVLTSPDVMESSNGNLAQGGFCTAYCGWHSDGLQVRGVDVKYGFVGDGEACASQTAENYGSWPGSCIAMKSFR</sequence>
<evidence type="ECO:0000256" key="1">
    <source>
        <dbReference type="ARBA" id="ARBA00004613"/>
    </source>
</evidence>
<organism evidence="4">
    <name type="scientific">mine drainage metagenome</name>
    <dbReference type="NCBI Taxonomy" id="410659"/>
    <lineage>
        <taxon>unclassified sequences</taxon>
        <taxon>metagenomes</taxon>
        <taxon>ecological metagenomes</taxon>
    </lineage>
</organism>
<reference evidence="4" key="2">
    <citation type="journal article" date="2014" name="ISME J.">
        <title>Microbial stratification in low pH oxic and suboxic macroscopic growths along an acid mine drainage.</title>
        <authorList>
            <person name="Mendez-Garcia C."/>
            <person name="Mesa V."/>
            <person name="Sprenger R.R."/>
            <person name="Richter M."/>
            <person name="Diez M.S."/>
            <person name="Solano J."/>
            <person name="Bargiela R."/>
            <person name="Golyshina O.V."/>
            <person name="Manteca A."/>
            <person name="Ramos J.L."/>
            <person name="Gallego J.R."/>
            <person name="Llorente I."/>
            <person name="Martins Dos Santos V.A."/>
            <person name="Jensen O.N."/>
            <person name="Pelaez A.I."/>
            <person name="Sanchez J."/>
            <person name="Ferrer M."/>
        </authorList>
    </citation>
    <scope>NUCLEOTIDE SEQUENCE</scope>
</reference>
<dbReference type="GO" id="GO:0005576">
    <property type="term" value="C:extracellular region"/>
    <property type="evidence" value="ECO:0007669"/>
    <property type="project" value="UniProtKB-SubCell"/>
</dbReference>
<dbReference type="PANTHER" id="PTHR31279:SF58">
    <property type="entry name" value="PROTEIN EXORDIUM-LIKE 2"/>
    <property type="match status" value="1"/>
</dbReference>
<comment type="subcellular location">
    <subcellularLocation>
        <location evidence="1">Secreted</location>
    </subcellularLocation>
</comment>